<dbReference type="EMBL" id="CP001843">
    <property type="protein sequence ID" value="AEF86923.1"/>
    <property type="molecule type" value="Genomic_DNA"/>
</dbReference>
<dbReference type="Pfam" id="PF00528">
    <property type="entry name" value="BPD_transp_1"/>
    <property type="match status" value="2"/>
</dbReference>
<keyword evidence="3 5" id="KW-1133">Transmembrane helix</keyword>
<dbReference type="InterPro" id="IPR035906">
    <property type="entry name" value="MetI-like_sf"/>
</dbReference>
<evidence type="ECO:0000256" key="2">
    <source>
        <dbReference type="ARBA" id="ARBA00022692"/>
    </source>
</evidence>
<gene>
    <name evidence="7" type="ordered locus">TREPR_0285</name>
</gene>
<dbReference type="CDD" id="cd06261">
    <property type="entry name" value="TM_PBP2"/>
    <property type="match status" value="2"/>
</dbReference>
<dbReference type="PANTHER" id="PTHR43496:SF1">
    <property type="entry name" value="POLYGALACTURONAN_RHAMNOGALACTURONAN TRANSPORT SYSTEM PERMEASE PROTEIN YTEP"/>
    <property type="match status" value="1"/>
</dbReference>
<reference evidence="7 8" key="2">
    <citation type="journal article" date="2011" name="ISME J.">
        <title>RNA-seq reveals cooperative metabolic interactions between two termite-gut spirochete species in co-culture.</title>
        <authorList>
            <person name="Rosenthal A.Z."/>
            <person name="Matson E.G."/>
            <person name="Eldar A."/>
            <person name="Leadbetter J.R."/>
        </authorList>
    </citation>
    <scope>NUCLEOTIDE SEQUENCE [LARGE SCALE GENOMIC DNA]</scope>
    <source>
        <strain evidence="8">ATCC BAA-887 / DSM 12427 / ZAS-2</strain>
    </source>
</reference>
<dbReference type="AlphaFoldDB" id="F5YNW7"/>
<feature type="domain" description="ABC transmembrane type-1" evidence="6">
    <location>
        <begin position="324"/>
        <end position="512"/>
    </location>
</feature>
<feature type="transmembrane region" description="Helical" evidence="5">
    <location>
        <begin position="323"/>
        <end position="347"/>
    </location>
</feature>
<dbReference type="eggNOG" id="COG1178">
    <property type="taxonomic scope" value="Bacteria"/>
</dbReference>
<evidence type="ECO:0000256" key="1">
    <source>
        <dbReference type="ARBA" id="ARBA00004651"/>
    </source>
</evidence>
<feature type="transmembrane region" description="Helical" evidence="5">
    <location>
        <begin position="359"/>
        <end position="381"/>
    </location>
</feature>
<dbReference type="KEGG" id="tpi:TREPR_0285"/>
<feature type="transmembrane region" description="Helical" evidence="5">
    <location>
        <begin position="387"/>
        <end position="410"/>
    </location>
</feature>
<feature type="transmembrane region" description="Helical" evidence="5">
    <location>
        <begin position="128"/>
        <end position="149"/>
    </location>
</feature>
<feature type="domain" description="ABC transmembrane type-1" evidence="6">
    <location>
        <begin position="48"/>
        <end position="249"/>
    </location>
</feature>
<dbReference type="PROSITE" id="PS50928">
    <property type="entry name" value="ABC_TM1"/>
    <property type="match status" value="2"/>
</dbReference>
<keyword evidence="2 5" id="KW-0812">Transmembrane</keyword>
<feature type="transmembrane region" description="Helical" evidence="5">
    <location>
        <begin position="183"/>
        <end position="205"/>
    </location>
</feature>
<evidence type="ECO:0000256" key="4">
    <source>
        <dbReference type="ARBA" id="ARBA00023136"/>
    </source>
</evidence>
<dbReference type="HOGENOM" id="CLU_021838_1_2_12"/>
<dbReference type="STRING" id="545694.TREPR_0285"/>
<dbReference type="GO" id="GO:0005886">
    <property type="term" value="C:plasma membrane"/>
    <property type="evidence" value="ECO:0007669"/>
    <property type="project" value="UniProtKB-SubCell"/>
</dbReference>
<feature type="transmembrane region" description="Helical" evidence="5">
    <location>
        <begin position="86"/>
        <end position="108"/>
    </location>
</feature>
<accession>F5YNW7</accession>
<organism evidence="7 8">
    <name type="scientific">Treponema primitia (strain ATCC BAA-887 / DSM 12427 / ZAS-2)</name>
    <dbReference type="NCBI Taxonomy" id="545694"/>
    <lineage>
        <taxon>Bacteria</taxon>
        <taxon>Pseudomonadati</taxon>
        <taxon>Spirochaetota</taxon>
        <taxon>Spirochaetia</taxon>
        <taxon>Spirochaetales</taxon>
        <taxon>Treponemataceae</taxon>
        <taxon>Treponema</taxon>
    </lineage>
</organism>
<dbReference type="Proteomes" id="UP000009223">
    <property type="component" value="Chromosome"/>
</dbReference>
<dbReference type="SUPFAM" id="SSF161098">
    <property type="entry name" value="MetI-like"/>
    <property type="match status" value="2"/>
</dbReference>
<evidence type="ECO:0000256" key="3">
    <source>
        <dbReference type="ARBA" id="ARBA00022989"/>
    </source>
</evidence>
<sequence length="524" mass="57321">MKNIGPVKLLLALVLLVTIVCPLLAMLANLAGADVAEIIGSEKFKQALGNSIAAAGAGTLISIAIAYVFALCVVRTGIRFREAFSVFVTLPMLIPSISHGMGLVILLGSNGVITRFLGLHGTIYGFRGIVMGSVLYAFPVAFLMLADILKYEDGSPYEAASVLGIPRYRQFFSITFPYLRKPLISVVFATFTLIFTDYGVPLMIGGRFTTLPVLMYQEVIGLLNFSRGSVIGAFLLIPAVIAFAFDLASKERGNQSFVIQEKARRESRVRNGFAYGYCALVCILIALPIVVFVVLTFVARYPEDMRFSLANIAKTMNMGAGRYLVNSLIIALGVSVLGTLLSYIIAYCTARFTGKSSKALHLISITSLAIPGLVLGLAYVLFFKGSFIYGTLSMLILVNTVHFLASPYLMAYNSLGKLNHNLEDVGRTLGISRFRILKDVLIPQTKLTIVEMLSYFFVNSMMTISAVSFLNTVRNKPVSLMITQFEAQLFLEAAAFVSLIILVCNFIIKCLVYVIRKNMKRNGD</sequence>
<evidence type="ECO:0000313" key="8">
    <source>
        <dbReference type="Proteomes" id="UP000009223"/>
    </source>
</evidence>
<protein>
    <submittedName>
        <fullName evidence="7">Putative ABC transporter, permease protein</fullName>
    </submittedName>
</protein>
<dbReference type="InterPro" id="IPR000515">
    <property type="entry name" value="MetI-like"/>
</dbReference>
<evidence type="ECO:0000313" key="7">
    <source>
        <dbReference type="EMBL" id="AEF86923.1"/>
    </source>
</evidence>
<dbReference type="RefSeq" id="WP_015709709.1">
    <property type="nucleotide sequence ID" value="NC_015578.1"/>
</dbReference>
<dbReference type="GO" id="GO:0055085">
    <property type="term" value="P:transmembrane transport"/>
    <property type="evidence" value="ECO:0007669"/>
    <property type="project" value="InterPro"/>
</dbReference>
<feature type="transmembrane region" description="Helical" evidence="5">
    <location>
        <begin position="453"/>
        <end position="473"/>
    </location>
</feature>
<feature type="transmembrane region" description="Helical" evidence="5">
    <location>
        <begin position="274"/>
        <end position="299"/>
    </location>
</feature>
<feature type="transmembrane region" description="Helical" evidence="5">
    <location>
        <begin position="225"/>
        <end position="245"/>
    </location>
</feature>
<keyword evidence="4 5" id="KW-0472">Membrane</keyword>
<evidence type="ECO:0000256" key="5">
    <source>
        <dbReference type="RuleBase" id="RU363032"/>
    </source>
</evidence>
<dbReference type="PANTHER" id="PTHR43496">
    <property type="entry name" value="PROTEIN LPLB"/>
    <property type="match status" value="1"/>
</dbReference>
<feature type="transmembrane region" description="Helical" evidence="5">
    <location>
        <begin position="493"/>
        <end position="515"/>
    </location>
</feature>
<keyword evidence="5" id="KW-0813">Transport</keyword>
<reference evidence="8" key="1">
    <citation type="submission" date="2009-12" db="EMBL/GenBank/DDBJ databases">
        <title>Complete sequence of Treponema primitia strain ZAS-2.</title>
        <authorList>
            <person name="Tetu S.G."/>
            <person name="Matson E."/>
            <person name="Ren Q."/>
            <person name="Seshadri R."/>
            <person name="Elbourne L."/>
            <person name="Hassan K.A."/>
            <person name="Durkin A."/>
            <person name="Radune D."/>
            <person name="Mohamoud Y."/>
            <person name="Shay R."/>
            <person name="Jin S."/>
            <person name="Zhang X."/>
            <person name="Lucey K."/>
            <person name="Ballor N.R."/>
            <person name="Ottesen E."/>
            <person name="Rosenthal R."/>
            <person name="Allen A."/>
            <person name="Leadbetter J.R."/>
            <person name="Paulsen I.T."/>
        </authorList>
    </citation>
    <scope>NUCLEOTIDE SEQUENCE [LARGE SCALE GENOMIC DNA]</scope>
    <source>
        <strain evidence="8">ATCC BAA-887 / DSM 12427 / ZAS-2</strain>
    </source>
</reference>
<dbReference type="Gene3D" id="1.10.3720.10">
    <property type="entry name" value="MetI-like"/>
    <property type="match status" value="2"/>
</dbReference>
<feature type="transmembrane region" description="Helical" evidence="5">
    <location>
        <begin position="52"/>
        <end position="74"/>
    </location>
</feature>
<name>F5YNW7_TREPZ</name>
<keyword evidence="8" id="KW-1185">Reference proteome</keyword>
<evidence type="ECO:0000259" key="6">
    <source>
        <dbReference type="PROSITE" id="PS50928"/>
    </source>
</evidence>
<comment type="similarity">
    <text evidence="5">Belongs to the binding-protein-dependent transport system permease family.</text>
</comment>
<comment type="subcellular location">
    <subcellularLocation>
        <location evidence="1 5">Cell membrane</location>
        <topology evidence="1 5">Multi-pass membrane protein</topology>
    </subcellularLocation>
</comment>
<proteinExistence type="inferred from homology"/>